<proteinExistence type="inferred from homology"/>
<keyword evidence="9" id="KW-1185">Reference proteome</keyword>
<evidence type="ECO:0000256" key="6">
    <source>
        <dbReference type="RuleBase" id="RU363077"/>
    </source>
</evidence>
<feature type="transmembrane region" description="Helical" evidence="6">
    <location>
        <begin position="49"/>
        <end position="70"/>
    </location>
</feature>
<feature type="transmembrane region" description="Helical" evidence="6">
    <location>
        <begin position="165"/>
        <end position="185"/>
    </location>
</feature>
<evidence type="ECO:0000256" key="5">
    <source>
        <dbReference type="ARBA" id="ARBA00023136"/>
    </source>
</evidence>
<accession>A0AAQ3SKZ8</accession>
<feature type="transmembrane region" description="Helical" evidence="6">
    <location>
        <begin position="307"/>
        <end position="327"/>
    </location>
</feature>
<dbReference type="GO" id="GO:0022857">
    <property type="term" value="F:transmembrane transporter activity"/>
    <property type="evidence" value="ECO:0007669"/>
    <property type="project" value="InterPro"/>
</dbReference>
<feature type="transmembrane region" description="Helical" evidence="6">
    <location>
        <begin position="276"/>
        <end position="295"/>
    </location>
</feature>
<evidence type="ECO:0000256" key="2">
    <source>
        <dbReference type="ARBA" id="ARBA00007635"/>
    </source>
</evidence>
<dbReference type="EMBL" id="CP144745">
    <property type="protein sequence ID" value="WVZ52893.1"/>
    <property type="molecule type" value="Genomic_DNA"/>
</dbReference>
<evidence type="ECO:0000313" key="9">
    <source>
        <dbReference type="Proteomes" id="UP001341281"/>
    </source>
</evidence>
<feature type="transmembrane region" description="Helical" evidence="6">
    <location>
        <begin position="333"/>
        <end position="352"/>
    </location>
</feature>
<organism evidence="8 9">
    <name type="scientific">Paspalum notatum var. saurae</name>
    <dbReference type="NCBI Taxonomy" id="547442"/>
    <lineage>
        <taxon>Eukaryota</taxon>
        <taxon>Viridiplantae</taxon>
        <taxon>Streptophyta</taxon>
        <taxon>Embryophyta</taxon>
        <taxon>Tracheophyta</taxon>
        <taxon>Spermatophyta</taxon>
        <taxon>Magnoliopsida</taxon>
        <taxon>Liliopsida</taxon>
        <taxon>Poales</taxon>
        <taxon>Poaceae</taxon>
        <taxon>PACMAD clade</taxon>
        <taxon>Panicoideae</taxon>
        <taxon>Andropogonodae</taxon>
        <taxon>Paspaleae</taxon>
        <taxon>Paspalinae</taxon>
        <taxon>Paspalum</taxon>
    </lineage>
</organism>
<feature type="transmembrane region" description="Helical" evidence="6">
    <location>
        <begin position="21"/>
        <end position="43"/>
    </location>
</feature>
<dbReference type="InterPro" id="IPR030184">
    <property type="entry name" value="WAT1-related"/>
</dbReference>
<dbReference type="Pfam" id="PF00892">
    <property type="entry name" value="EamA"/>
    <property type="match status" value="2"/>
</dbReference>
<dbReference type="Proteomes" id="UP001341281">
    <property type="component" value="Chromosome 01"/>
</dbReference>
<keyword evidence="3 6" id="KW-0812">Transmembrane</keyword>
<evidence type="ECO:0000259" key="7">
    <source>
        <dbReference type="Pfam" id="PF00892"/>
    </source>
</evidence>
<protein>
    <recommendedName>
        <fullName evidence="6">WAT1-related protein</fullName>
    </recommendedName>
</protein>
<reference evidence="8 9" key="1">
    <citation type="submission" date="2024-02" db="EMBL/GenBank/DDBJ databases">
        <title>High-quality chromosome-scale genome assembly of Pensacola bahiagrass (Paspalum notatum Flugge var. saurae).</title>
        <authorList>
            <person name="Vega J.M."/>
            <person name="Podio M."/>
            <person name="Orjuela J."/>
            <person name="Siena L.A."/>
            <person name="Pessino S.C."/>
            <person name="Combes M.C."/>
            <person name="Mariac C."/>
            <person name="Albertini E."/>
            <person name="Pupilli F."/>
            <person name="Ortiz J.P.A."/>
            <person name="Leblanc O."/>
        </authorList>
    </citation>
    <scope>NUCLEOTIDE SEQUENCE [LARGE SCALE GENOMIC DNA]</scope>
    <source>
        <strain evidence="8">R1</strain>
        <tissue evidence="8">Leaf</tissue>
    </source>
</reference>
<dbReference type="InterPro" id="IPR037185">
    <property type="entry name" value="EmrE-like"/>
</dbReference>
<feature type="domain" description="EamA" evidence="7">
    <location>
        <begin position="25"/>
        <end position="183"/>
    </location>
</feature>
<comment type="similarity">
    <text evidence="2 6">Belongs to the drug/metabolite transporter (DMT) superfamily. Plant drug/metabolite exporter (P-DME) (TC 2.A.7.4) family.</text>
</comment>
<feature type="transmembrane region" description="Helical" evidence="6">
    <location>
        <begin position="133"/>
        <end position="153"/>
    </location>
</feature>
<dbReference type="SUPFAM" id="SSF103481">
    <property type="entry name" value="Multidrug resistance efflux transporter EmrE"/>
    <property type="match status" value="2"/>
</dbReference>
<feature type="transmembrane region" description="Helical" evidence="6">
    <location>
        <begin position="242"/>
        <end position="264"/>
    </location>
</feature>
<feature type="domain" description="EamA" evidence="7">
    <location>
        <begin position="212"/>
        <end position="350"/>
    </location>
</feature>
<comment type="subcellular location">
    <subcellularLocation>
        <location evidence="1 6">Membrane</location>
        <topology evidence="1 6">Multi-pass membrane protein</topology>
    </subcellularLocation>
</comment>
<feature type="non-terminal residue" evidence="8">
    <location>
        <position position="1"/>
    </location>
</feature>
<sequence length="359" mass="39675">MEMVVDDDAAKIKAAGAAWRAPAAMVLVQLIITGLTLLSKVVISRGMFIFTLHAYRSAFGTIFILPYALFYERSVFLPAYTPCKSSLVPVCAPRGKWKEMNWRGSAWICLNSCIGYAVPSCLNYYGLRDTTSSYAVIFLNMIPLVTFILSLVLRMERLPLGTVTGSLKIVGVLLSIGGTMLVSFYKGKALHLWGSILQRHNEQVPVANHHLRGTIFLLGCTFTSACWYPIQSIVNKAYPHKYWSSMTTCFLGGLQTTLIGIILRRDRNTWKLGWDLQLLTIVYTGAFATAVRYNLESWVVAKRGPAYPPMFIPLITVFTAVLGSIFLGEAITVGSILGGATVITGLYVFLWGKSKESPE</sequence>
<evidence type="ECO:0000256" key="4">
    <source>
        <dbReference type="ARBA" id="ARBA00022989"/>
    </source>
</evidence>
<evidence type="ECO:0000313" key="8">
    <source>
        <dbReference type="EMBL" id="WVZ52893.1"/>
    </source>
</evidence>
<name>A0AAQ3SKZ8_PASNO</name>
<dbReference type="InterPro" id="IPR000620">
    <property type="entry name" value="EamA_dom"/>
</dbReference>
<dbReference type="PANTHER" id="PTHR31218">
    <property type="entry name" value="WAT1-RELATED PROTEIN"/>
    <property type="match status" value="1"/>
</dbReference>
<evidence type="ECO:0000256" key="3">
    <source>
        <dbReference type="ARBA" id="ARBA00022692"/>
    </source>
</evidence>
<keyword evidence="5 6" id="KW-0472">Membrane</keyword>
<feature type="transmembrane region" description="Helical" evidence="6">
    <location>
        <begin position="211"/>
        <end position="230"/>
    </location>
</feature>
<dbReference type="AlphaFoldDB" id="A0AAQ3SKZ8"/>
<gene>
    <name evidence="8" type="ORF">U9M48_003897</name>
</gene>
<dbReference type="GO" id="GO:0016020">
    <property type="term" value="C:membrane"/>
    <property type="evidence" value="ECO:0007669"/>
    <property type="project" value="UniProtKB-SubCell"/>
</dbReference>
<evidence type="ECO:0000256" key="1">
    <source>
        <dbReference type="ARBA" id="ARBA00004141"/>
    </source>
</evidence>
<keyword evidence="4 6" id="KW-1133">Transmembrane helix</keyword>
<feature type="transmembrane region" description="Helical" evidence="6">
    <location>
        <begin position="104"/>
        <end position="127"/>
    </location>
</feature>